<dbReference type="Gene3D" id="3.30.470.30">
    <property type="entry name" value="DNA ligase/mRNA capping enzyme"/>
    <property type="match status" value="1"/>
</dbReference>
<organism evidence="2 3">
    <name type="scientific">Arthrobacter oryzae</name>
    <dbReference type="NCBI Taxonomy" id="409290"/>
    <lineage>
        <taxon>Bacteria</taxon>
        <taxon>Bacillati</taxon>
        <taxon>Actinomycetota</taxon>
        <taxon>Actinomycetes</taxon>
        <taxon>Micrococcales</taxon>
        <taxon>Micrococcaceae</taxon>
        <taxon>Arthrobacter</taxon>
    </lineage>
</organism>
<evidence type="ECO:0000313" key="2">
    <source>
        <dbReference type="EMBL" id="RNL60102.1"/>
    </source>
</evidence>
<dbReference type="Pfam" id="PF01068">
    <property type="entry name" value="DNA_ligase_A_M"/>
    <property type="match status" value="1"/>
</dbReference>
<dbReference type="AlphaFoldDB" id="A0A3N0C9F9"/>
<dbReference type="InterPro" id="IPR016059">
    <property type="entry name" value="DNA_ligase_ATP-dep_CS"/>
</dbReference>
<dbReference type="GO" id="GO:0005524">
    <property type="term" value="F:ATP binding"/>
    <property type="evidence" value="ECO:0007669"/>
    <property type="project" value="InterPro"/>
</dbReference>
<sequence>MSQITVRAQITCAVTRDRRALLEELATEWSPPLSLSPTTSDPETAKQWMNDLAAAGVEGLLIKSSTQPYESGKRAWFKYKTRTSVDIV</sequence>
<evidence type="ECO:0000259" key="1">
    <source>
        <dbReference type="Pfam" id="PF01068"/>
    </source>
</evidence>
<dbReference type="OrthoDB" id="9770771at2"/>
<dbReference type="SUPFAM" id="SSF56091">
    <property type="entry name" value="DNA ligase/mRNA capping enzyme, catalytic domain"/>
    <property type="match status" value="1"/>
</dbReference>
<gene>
    <name evidence="2" type="ORF">D7003_01745</name>
</gene>
<dbReference type="PROSITE" id="PS00333">
    <property type="entry name" value="DNA_LIGASE_A2"/>
    <property type="match status" value="1"/>
</dbReference>
<protein>
    <recommendedName>
        <fullName evidence="1">ATP-dependent DNA ligase family profile domain-containing protein</fullName>
    </recommendedName>
</protein>
<reference evidence="2 3" key="1">
    <citation type="submission" date="2018-10" db="EMBL/GenBank/DDBJ databases">
        <title>Genome sequencing of Arthrobacter oryzae TNB02.</title>
        <authorList>
            <person name="Cho Y.-J."/>
            <person name="Cho A."/>
            <person name="Kim O.-S."/>
        </authorList>
    </citation>
    <scope>NUCLEOTIDE SEQUENCE [LARGE SCALE GENOMIC DNA]</scope>
    <source>
        <strain evidence="2 3">TNB02</strain>
    </source>
</reference>
<dbReference type="InterPro" id="IPR012310">
    <property type="entry name" value="DNA_ligase_ATP-dep_cent"/>
</dbReference>
<name>A0A3N0C9F9_9MICC</name>
<dbReference type="Proteomes" id="UP000273807">
    <property type="component" value="Unassembled WGS sequence"/>
</dbReference>
<feature type="domain" description="ATP-dependent DNA ligase family profile" evidence="1">
    <location>
        <begin position="15"/>
        <end position="80"/>
    </location>
</feature>
<comment type="caution">
    <text evidence="2">The sequence shown here is derived from an EMBL/GenBank/DDBJ whole genome shotgun (WGS) entry which is preliminary data.</text>
</comment>
<dbReference type="GO" id="GO:0006281">
    <property type="term" value="P:DNA repair"/>
    <property type="evidence" value="ECO:0007669"/>
    <property type="project" value="InterPro"/>
</dbReference>
<accession>A0A3N0C9F9</accession>
<dbReference type="GO" id="GO:0003910">
    <property type="term" value="F:DNA ligase (ATP) activity"/>
    <property type="evidence" value="ECO:0007669"/>
    <property type="project" value="InterPro"/>
</dbReference>
<keyword evidence="3" id="KW-1185">Reference proteome</keyword>
<evidence type="ECO:0000313" key="3">
    <source>
        <dbReference type="Proteomes" id="UP000273807"/>
    </source>
</evidence>
<dbReference type="GO" id="GO:0006310">
    <property type="term" value="P:DNA recombination"/>
    <property type="evidence" value="ECO:0007669"/>
    <property type="project" value="InterPro"/>
</dbReference>
<dbReference type="EMBL" id="RBED01000028">
    <property type="protein sequence ID" value="RNL60102.1"/>
    <property type="molecule type" value="Genomic_DNA"/>
</dbReference>
<proteinExistence type="predicted"/>